<gene>
    <name evidence="2" type="ORF">TPC1_17756</name>
</gene>
<reference evidence="2" key="1">
    <citation type="submission" date="2015-07" db="EMBL/GenBank/DDBJ databases">
        <title>Adaptation to a free-living lifestyle via gene acquisitions in the diplomonad Trepomonas sp. PC1.</title>
        <authorList>
            <person name="Xu F."/>
            <person name="Jerlstrom-Hultqvist J."/>
            <person name="Kolisko M."/>
            <person name="Simpson A.G.B."/>
            <person name="Roger A.J."/>
            <person name="Svard S.G."/>
            <person name="Andersson J.O."/>
        </authorList>
    </citation>
    <scope>NUCLEOTIDE SEQUENCE</scope>
    <source>
        <strain evidence="2">PC1</strain>
    </source>
</reference>
<accession>A0A146K1N3</accession>
<dbReference type="GO" id="GO:0005524">
    <property type="term" value="F:ATP binding"/>
    <property type="evidence" value="ECO:0007669"/>
    <property type="project" value="InterPro"/>
</dbReference>
<dbReference type="AlphaFoldDB" id="A0A146K1N3"/>
<dbReference type="InterPro" id="IPR027417">
    <property type="entry name" value="P-loop_NTPase"/>
</dbReference>
<dbReference type="GO" id="GO:0003678">
    <property type="term" value="F:DNA helicase activity"/>
    <property type="evidence" value="ECO:0007669"/>
    <property type="project" value="TreeGrafter"/>
</dbReference>
<feature type="domain" description="ATP-dependent helicase C-terminal" evidence="1">
    <location>
        <begin position="1"/>
        <end position="83"/>
    </location>
</feature>
<dbReference type="InterPro" id="IPR045028">
    <property type="entry name" value="DinG/Rad3-like"/>
</dbReference>
<dbReference type="InterPro" id="IPR006555">
    <property type="entry name" value="ATP-dep_Helicase_C"/>
</dbReference>
<sequence>NGKFSEGYDFQGDQCRVVICVSIPFENPKSSKMLIKKQFLGQNQFQSLYQNKAIRSVNQACGRVIRHVEDYGEIILLDQRFLQTVYGGQLSMWIKQDMIHESYEEFLKNDWLGNKMLQKSQDKQRLLDFEFQNLSPIQYLTQKMLLNVA</sequence>
<proteinExistence type="predicted"/>
<organism evidence="2">
    <name type="scientific">Trepomonas sp. PC1</name>
    <dbReference type="NCBI Taxonomy" id="1076344"/>
    <lineage>
        <taxon>Eukaryota</taxon>
        <taxon>Metamonada</taxon>
        <taxon>Diplomonadida</taxon>
        <taxon>Hexamitidae</taxon>
        <taxon>Hexamitinae</taxon>
        <taxon>Trepomonas</taxon>
    </lineage>
</organism>
<feature type="non-terminal residue" evidence="2">
    <location>
        <position position="1"/>
    </location>
</feature>
<dbReference type="GO" id="GO:0003676">
    <property type="term" value="F:nucleic acid binding"/>
    <property type="evidence" value="ECO:0007669"/>
    <property type="project" value="InterPro"/>
</dbReference>
<dbReference type="PANTHER" id="PTHR11472">
    <property type="entry name" value="DNA REPAIR DEAD HELICASE RAD3/XP-D SUBFAMILY MEMBER"/>
    <property type="match status" value="1"/>
</dbReference>
<dbReference type="PANTHER" id="PTHR11472:SF34">
    <property type="entry name" value="REGULATOR OF TELOMERE ELONGATION HELICASE 1"/>
    <property type="match status" value="1"/>
</dbReference>
<dbReference type="Pfam" id="PF13307">
    <property type="entry name" value="Helicase_C_2"/>
    <property type="match status" value="1"/>
</dbReference>
<protein>
    <submittedName>
        <fullName evidence="2">Fanconi anemia group J protein</fullName>
    </submittedName>
</protein>
<evidence type="ECO:0000259" key="1">
    <source>
        <dbReference type="SMART" id="SM00491"/>
    </source>
</evidence>
<dbReference type="Gene3D" id="3.40.50.300">
    <property type="entry name" value="P-loop containing nucleotide triphosphate hydrolases"/>
    <property type="match status" value="1"/>
</dbReference>
<evidence type="ECO:0000313" key="2">
    <source>
        <dbReference type="EMBL" id="JAP90830.1"/>
    </source>
</evidence>
<feature type="non-terminal residue" evidence="2">
    <location>
        <position position="149"/>
    </location>
</feature>
<dbReference type="SMART" id="SM00491">
    <property type="entry name" value="HELICc2"/>
    <property type="match status" value="1"/>
</dbReference>
<name>A0A146K1N3_9EUKA</name>
<dbReference type="EMBL" id="GDID01005776">
    <property type="protein sequence ID" value="JAP90830.1"/>
    <property type="molecule type" value="Transcribed_RNA"/>
</dbReference>
<dbReference type="GO" id="GO:0006139">
    <property type="term" value="P:nucleobase-containing compound metabolic process"/>
    <property type="evidence" value="ECO:0007669"/>
    <property type="project" value="InterPro"/>
</dbReference>
<dbReference type="GO" id="GO:0016818">
    <property type="term" value="F:hydrolase activity, acting on acid anhydrides, in phosphorus-containing anhydrides"/>
    <property type="evidence" value="ECO:0007669"/>
    <property type="project" value="InterPro"/>
</dbReference>